<organism evidence="2 3">
    <name type="scientific">Epilithonimonas pallida</name>
    <dbReference type="NCBI Taxonomy" id="373671"/>
    <lineage>
        <taxon>Bacteria</taxon>
        <taxon>Pseudomonadati</taxon>
        <taxon>Bacteroidota</taxon>
        <taxon>Flavobacteriia</taxon>
        <taxon>Flavobacteriales</taxon>
        <taxon>Weeksellaceae</taxon>
        <taxon>Chryseobacterium group</taxon>
        <taxon>Epilithonimonas</taxon>
    </lineage>
</organism>
<protein>
    <submittedName>
        <fullName evidence="2">Por secretion system C-terminal sorting domain-containing protein</fullName>
    </submittedName>
</protein>
<dbReference type="RefSeq" id="WP_283417774.1">
    <property type="nucleotide sequence ID" value="NZ_FXUO01000008.1"/>
</dbReference>
<dbReference type="Proteomes" id="UP001158050">
    <property type="component" value="Unassembled WGS sequence"/>
</dbReference>
<proteinExistence type="predicted"/>
<dbReference type="InterPro" id="IPR026444">
    <property type="entry name" value="Secre_tail"/>
</dbReference>
<reference evidence="2 3" key="1">
    <citation type="submission" date="2017-05" db="EMBL/GenBank/DDBJ databases">
        <authorList>
            <person name="Varghese N."/>
            <person name="Submissions S."/>
        </authorList>
    </citation>
    <scope>NUCLEOTIDE SEQUENCE [LARGE SCALE GENOMIC DNA]</scope>
    <source>
        <strain evidence="2 3">DSM 18015</strain>
    </source>
</reference>
<evidence type="ECO:0000313" key="3">
    <source>
        <dbReference type="Proteomes" id="UP001158050"/>
    </source>
</evidence>
<dbReference type="EMBL" id="FXUO01000008">
    <property type="protein sequence ID" value="SMP96275.1"/>
    <property type="molecule type" value="Genomic_DNA"/>
</dbReference>
<accession>A0ABY1R5H3</accession>
<evidence type="ECO:0000256" key="1">
    <source>
        <dbReference type="ARBA" id="ARBA00022729"/>
    </source>
</evidence>
<comment type="caution">
    <text evidence="2">The sequence shown here is derived from an EMBL/GenBank/DDBJ whole genome shotgun (WGS) entry which is preliminary data.</text>
</comment>
<keyword evidence="1" id="KW-0732">Signal</keyword>
<evidence type="ECO:0000313" key="2">
    <source>
        <dbReference type="EMBL" id="SMP96275.1"/>
    </source>
</evidence>
<name>A0ABY1R5H3_9FLAO</name>
<gene>
    <name evidence="2" type="ORF">SAMN05421679_108182</name>
</gene>
<keyword evidence="3" id="KW-1185">Reference proteome</keyword>
<sequence length="676" mass="72360">MIRKLFIIKLILFNSIAFSQVLTYVGNSALVTVQSQTLVYNGGGLQTAGTAIVNNSGNIMINAASTDQLNIASTSNVNLKFNGATSYGQLYIAGIPQTNITGKVNKEYRADANSGSTAKQQLALPFYNYPISDLVANLANSPGNTGGSYLNVTNGANNSAGRFNPSSVFRWNNARARFDQIAAASSALSTTYVGTPLDYYIIPRRNSSGTVVWDAAAASVVTTFAGTPVSDVSGNQSYSLTGASSGISFGYNGSATNYYGERYYSYLDDPFQSKTGNAGGWDASYGKNLYQVANPFLTNIDLRYIGQSESTNSDGNAIPNLQGIAYYTSGLTWTRGSGTGYPTENTSGSANGTAGRTVVMVASSGVFQAGDISGNRLVIKPMGEFMVKLSADNGNNAASAINYTLLRRFASTSRDNTTQTTNPTSKIFDDADIPTDKIVKQVAVIMYDTDSLEIGRTYYAISPSAVTGNSPGNTSLQAYNGDNAFVYTKEETLTGGEDINLSGKLYINEANEVAYKSKEIPLYISDVGTPYYLKFEVYEKGNRVPEGLSDGNSFYLKNSQGQFIKIVDGDSLSMSGAKVLGLYYELPEGATLGTGNVNNSQTIIAKKDSQWVVRFAKNWNKATVEVYSATGQLLNTKSQISTGSDYTVPLNYQAKSMFLVRAISDKGEVVTKKIVN</sequence>
<dbReference type="NCBIfam" id="TIGR04183">
    <property type="entry name" value="Por_Secre_tail"/>
    <property type="match status" value="1"/>
</dbReference>